<dbReference type="InterPro" id="IPR036960">
    <property type="entry name" value="T-box_sf"/>
</dbReference>
<dbReference type="GO" id="GO:0001708">
    <property type="term" value="P:cell fate specification"/>
    <property type="evidence" value="ECO:0007669"/>
    <property type="project" value="TreeGrafter"/>
</dbReference>
<dbReference type="GO" id="GO:0000981">
    <property type="term" value="F:DNA-binding transcription factor activity, RNA polymerase II-specific"/>
    <property type="evidence" value="ECO:0007669"/>
    <property type="project" value="TreeGrafter"/>
</dbReference>
<dbReference type="PROSITE" id="PS50252">
    <property type="entry name" value="TBOX_3"/>
    <property type="match status" value="1"/>
</dbReference>
<dbReference type="GO" id="GO:0000978">
    <property type="term" value="F:RNA polymerase II cis-regulatory region sequence-specific DNA binding"/>
    <property type="evidence" value="ECO:0007669"/>
    <property type="project" value="InterPro"/>
</dbReference>
<comment type="caution">
    <text evidence="10">The sequence shown here is derived from an EMBL/GenBank/DDBJ whole genome shotgun (WGS) entry which is preliminary data.</text>
</comment>
<proteinExistence type="predicted"/>
<dbReference type="GO" id="GO:0045893">
    <property type="term" value="P:positive regulation of DNA-templated transcription"/>
    <property type="evidence" value="ECO:0007669"/>
    <property type="project" value="InterPro"/>
</dbReference>
<evidence type="ECO:0000256" key="6">
    <source>
        <dbReference type="ARBA" id="ARBA00023242"/>
    </source>
</evidence>
<evidence type="ECO:0000256" key="3">
    <source>
        <dbReference type="ARBA" id="ARBA00023015"/>
    </source>
</evidence>
<dbReference type="GO" id="GO:0000785">
    <property type="term" value="C:chromatin"/>
    <property type="evidence" value="ECO:0007669"/>
    <property type="project" value="TreeGrafter"/>
</dbReference>
<dbReference type="SMART" id="SM00425">
    <property type="entry name" value="TBOX"/>
    <property type="match status" value="1"/>
</dbReference>
<reference evidence="10" key="1">
    <citation type="submission" date="2021-10" db="EMBL/GenBank/DDBJ databases">
        <title>Melipona bicolor Genome sequencing and assembly.</title>
        <authorList>
            <person name="Araujo N.S."/>
            <person name="Arias M.C."/>
        </authorList>
    </citation>
    <scope>NUCLEOTIDE SEQUENCE</scope>
    <source>
        <strain evidence="10">USP_2M_L1-L4_2017</strain>
        <tissue evidence="10">Whole body</tissue>
    </source>
</reference>
<dbReference type="Proteomes" id="UP001177670">
    <property type="component" value="Unassembled WGS sequence"/>
</dbReference>
<dbReference type="InterPro" id="IPR018186">
    <property type="entry name" value="TF_T-box_CS"/>
</dbReference>
<evidence type="ECO:0000256" key="5">
    <source>
        <dbReference type="ARBA" id="ARBA00023163"/>
    </source>
</evidence>
<dbReference type="EMBL" id="JAHYIQ010000001">
    <property type="protein sequence ID" value="KAK1135940.1"/>
    <property type="molecule type" value="Genomic_DNA"/>
</dbReference>
<dbReference type="InterPro" id="IPR008967">
    <property type="entry name" value="p53-like_TF_DNA-bd_sf"/>
</dbReference>
<dbReference type="FunFam" id="2.60.40.820:FF:000010">
    <property type="entry name" value="T-box transcription factor TBX6"/>
    <property type="match status" value="1"/>
</dbReference>
<keyword evidence="2" id="KW-0217">Developmental protein</keyword>
<dbReference type="PANTHER" id="PTHR11267">
    <property type="entry name" value="T-BOX PROTEIN-RELATED"/>
    <property type="match status" value="1"/>
</dbReference>
<dbReference type="PRINTS" id="PR00937">
    <property type="entry name" value="TBOX"/>
</dbReference>
<dbReference type="GO" id="GO:0005634">
    <property type="term" value="C:nucleus"/>
    <property type="evidence" value="ECO:0007669"/>
    <property type="project" value="UniProtKB-SubCell"/>
</dbReference>
<dbReference type="PROSITE" id="PS01283">
    <property type="entry name" value="TBOX_1"/>
    <property type="match status" value="1"/>
</dbReference>
<sequence length="401" mass="46154">MNLVMPMPMELQLRFMQHQQMFFRHQKLALRRHRTEDRTNLVPTLRRGPSLSAGVSVELQNRELWQKFHAETTEMVITKGGRRMFPLIQLKITGLERRARYCVVLEMEPASDRRHKYVGCGGGLKKIGNAKWSSAGPAETQPRFDRRIYLHPDSPATGAHWMQQSFKFDKLKLTNNVADPKNNIVLLSMHKYVPRIWIICCDDAIRLSDLFSYPSSSFKFSETEFIAVTAYQNENITQLKINNNPFAKGFRDSGQSRCKRKLQEETEKLNHINDDGNASLEREINRSLNHLDNQRPTTASSETGSSDDSGVSSYEETSPLLSMVHRNPLSGNIDHHVQPKLHRPWIDSSPQYSSSTIDTSFSDLLPVSNFPSYFQLLYPMAMESDFTKLPYQSMVQFSKYD</sequence>
<keyword evidence="3" id="KW-0805">Transcription regulation</keyword>
<comment type="subcellular location">
    <subcellularLocation>
        <location evidence="1 7">Nucleus</location>
    </subcellularLocation>
</comment>
<protein>
    <recommendedName>
        <fullName evidence="9">T-box domain-containing protein</fullName>
    </recommendedName>
</protein>
<evidence type="ECO:0000256" key="4">
    <source>
        <dbReference type="ARBA" id="ARBA00023125"/>
    </source>
</evidence>
<dbReference type="SUPFAM" id="SSF49417">
    <property type="entry name" value="p53-like transcription factors"/>
    <property type="match status" value="1"/>
</dbReference>
<evidence type="ECO:0000256" key="8">
    <source>
        <dbReference type="SAM" id="MobiDB-lite"/>
    </source>
</evidence>
<feature type="region of interest" description="Disordered" evidence="8">
    <location>
        <begin position="289"/>
        <end position="316"/>
    </location>
</feature>
<dbReference type="InterPro" id="IPR001699">
    <property type="entry name" value="TF_T-box"/>
</dbReference>
<dbReference type="CDD" id="cd20681">
    <property type="entry name" value="T-box_Drosocross-like"/>
    <property type="match status" value="1"/>
</dbReference>
<organism evidence="10 11">
    <name type="scientific">Melipona bicolor</name>
    <dbReference type="NCBI Taxonomy" id="60889"/>
    <lineage>
        <taxon>Eukaryota</taxon>
        <taxon>Metazoa</taxon>
        <taxon>Ecdysozoa</taxon>
        <taxon>Arthropoda</taxon>
        <taxon>Hexapoda</taxon>
        <taxon>Insecta</taxon>
        <taxon>Pterygota</taxon>
        <taxon>Neoptera</taxon>
        <taxon>Endopterygota</taxon>
        <taxon>Hymenoptera</taxon>
        <taxon>Apocrita</taxon>
        <taxon>Aculeata</taxon>
        <taxon>Apoidea</taxon>
        <taxon>Anthophila</taxon>
        <taxon>Apidae</taxon>
        <taxon>Melipona</taxon>
    </lineage>
</organism>
<name>A0AA40GF03_9HYME</name>
<evidence type="ECO:0000256" key="7">
    <source>
        <dbReference type="PROSITE-ProRule" id="PRU00201"/>
    </source>
</evidence>
<keyword evidence="6 7" id="KW-0539">Nucleus</keyword>
<feature type="domain" description="T-box" evidence="9">
    <location>
        <begin position="59"/>
        <end position="252"/>
    </location>
</feature>
<accession>A0AA40GF03</accession>
<keyword evidence="5" id="KW-0804">Transcription</keyword>
<dbReference type="Gene3D" id="2.60.40.820">
    <property type="entry name" value="Transcription factor, T-box"/>
    <property type="match status" value="1"/>
</dbReference>
<evidence type="ECO:0000256" key="1">
    <source>
        <dbReference type="ARBA" id="ARBA00004123"/>
    </source>
</evidence>
<dbReference type="InterPro" id="IPR046360">
    <property type="entry name" value="T-box_DNA-bd"/>
</dbReference>
<dbReference type="AlphaFoldDB" id="A0AA40GF03"/>
<dbReference type="Pfam" id="PF00907">
    <property type="entry name" value="T-box"/>
    <property type="match status" value="1"/>
</dbReference>
<evidence type="ECO:0000313" key="10">
    <source>
        <dbReference type="EMBL" id="KAK1135940.1"/>
    </source>
</evidence>
<comment type="caution">
    <text evidence="7">Lacks conserved residue(s) required for the propagation of feature annotation.</text>
</comment>
<evidence type="ECO:0000313" key="11">
    <source>
        <dbReference type="Proteomes" id="UP001177670"/>
    </source>
</evidence>
<evidence type="ECO:0000259" key="9">
    <source>
        <dbReference type="PROSITE" id="PS50252"/>
    </source>
</evidence>
<keyword evidence="4 7" id="KW-0238">DNA-binding</keyword>
<evidence type="ECO:0000256" key="2">
    <source>
        <dbReference type="ARBA" id="ARBA00022473"/>
    </source>
</evidence>
<dbReference type="PANTHER" id="PTHR11267:SF204">
    <property type="entry name" value="SPADETAIL"/>
    <property type="match status" value="1"/>
</dbReference>
<gene>
    <name evidence="10" type="ORF">K0M31_000512</name>
</gene>
<keyword evidence="11" id="KW-1185">Reference proteome</keyword>